<name>A0A154WF16_9PROT</name>
<dbReference type="RefSeq" id="WP_067553221.1">
    <property type="nucleotide sequence ID" value="NZ_LPXN01000057.1"/>
</dbReference>
<comment type="caution">
    <text evidence="1">The sequence shown here is derived from an EMBL/GenBank/DDBJ whole genome shotgun (WGS) entry which is preliminary data.</text>
</comment>
<protein>
    <recommendedName>
        <fullName evidence="3">PAS domain-containing protein</fullName>
    </recommendedName>
</protein>
<dbReference type="Proteomes" id="UP000076400">
    <property type="component" value="Unassembled WGS sequence"/>
</dbReference>
<dbReference type="Pfam" id="PF07310">
    <property type="entry name" value="PAS_5"/>
    <property type="match status" value="1"/>
</dbReference>
<keyword evidence="2" id="KW-1185">Reference proteome</keyword>
<dbReference type="InterPro" id="IPR009922">
    <property type="entry name" value="DUF1457"/>
</dbReference>
<dbReference type="AlphaFoldDB" id="A0A154WF16"/>
<dbReference type="STRING" id="580166.AUP43_05485"/>
<sequence length="189" mass="21480">MLLAGKPVSSFAVASLAGDALPDERLRGLFLYWRDKHNPDRAEAFLPGRAAIDPLDFPRLLPNIMLQDVEPPGPRRFRFRVFGTEIARTIGLDGTGRYTEDLLPSPYLDYVLFINQQVIDTRRALYSETPYHEEGKASHSLTYRLLLPLAANGRDVDMILACQYFAFRGNLGDWEGDWLNLEPRTLLLD</sequence>
<evidence type="ECO:0000313" key="1">
    <source>
        <dbReference type="EMBL" id="KZD12089.1"/>
    </source>
</evidence>
<gene>
    <name evidence="1" type="ORF">AUP43_05485</name>
</gene>
<evidence type="ECO:0008006" key="3">
    <source>
        <dbReference type="Google" id="ProtNLM"/>
    </source>
</evidence>
<evidence type="ECO:0000313" key="2">
    <source>
        <dbReference type="Proteomes" id="UP000076400"/>
    </source>
</evidence>
<accession>A0A154WF16</accession>
<dbReference type="OrthoDB" id="7357159at2"/>
<reference evidence="1 2" key="1">
    <citation type="submission" date="2015-12" db="EMBL/GenBank/DDBJ databases">
        <title>Genome sequence of Oceanibaculum pacificum MCCC 1A02656.</title>
        <authorList>
            <person name="Lu L."/>
            <person name="Lai Q."/>
            <person name="Shao Z."/>
            <person name="Qian P."/>
        </authorList>
    </citation>
    <scope>NUCLEOTIDE SEQUENCE [LARGE SCALE GENOMIC DNA]</scope>
    <source>
        <strain evidence="1 2">MCCC 1A02656</strain>
    </source>
</reference>
<organism evidence="1 2">
    <name type="scientific">Oceanibaculum pacificum</name>
    <dbReference type="NCBI Taxonomy" id="580166"/>
    <lineage>
        <taxon>Bacteria</taxon>
        <taxon>Pseudomonadati</taxon>
        <taxon>Pseudomonadota</taxon>
        <taxon>Alphaproteobacteria</taxon>
        <taxon>Rhodospirillales</taxon>
        <taxon>Oceanibaculaceae</taxon>
        <taxon>Oceanibaculum</taxon>
    </lineage>
</organism>
<proteinExistence type="predicted"/>
<dbReference type="EMBL" id="LPXN01000057">
    <property type="protein sequence ID" value="KZD12089.1"/>
    <property type="molecule type" value="Genomic_DNA"/>
</dbReference>